<name>A0A1I1YZ80_9RHOB</name>
<evidence type="ECO:0000259" key="2">
    <source>
        <dbReference type="Pfam" id="PF19631"/>
    </source>
</evidence>
<evidence type="ECO:0000256" key="1">
    <source>
        <dbReference type="SAM" id="MobiDB-lite"/>
    </source>
</evidence>
<evidence type="ECO:0000313" key="4">
    <source>
        <dbReference type="Proteomes" id="UP000198977"/>
    </source>
</evidence>
<dbReference type="InterPro" id="IPR045608">
    <property type="entry name" value="Trypco2"/>
</dbReference>
<reference evidence="3 4" key="1">
    <citation type="submission" date="2016-10" db="EMBL/GenBank/DDBJ databases">
        <authorList>
            <person name="de Groot N.N."/>
        </authorList>
    </citation>
    <scope>NUCLEOTIDE SEQUENCE [LARGE SCALE GENOMIC DNA]</scope>
    <source>
        <strain evidence="3 4">DSM 11443</strain>
    </source>
</reference>
<feature type="compositionally biased region" description="Low complexity" evidence="1">
    <location>
        <begin position="137"/>
        <end position="148"/>
    </location>
</feature>
<sequence length="148" mass="16538">MDLKDFIKETMTGIIEATNELQDQWSDEGVYVNPPMSKSSSEVYEENSSDHIFRQIQTVKFDVAVTAASETSGGGKAGLKVFSAEIGAKGEHSRQSEEVSRVQFTIPLTLRASLAESRNIEQKEKEKRESQERTRRANQGRQGGRQVT</sequence>
<organism evidence="3 4">
    <name type="scientific">Sulfitobacter brevis</name>
    <dbReference type="NCBI Taxonomy" id="74348"/>
    <lineage>
        <taxon>Bacteria</taxon>
        <taxon>Pseudomonadati</taxon>
        <taxon>Pseudomonadota</taxon>
        <taxon>Alphaproteobacteria</taxon>
        <taxon>Rhodobacterales</taxon>
        <taxon>Roseobacteraceae</taxon>
        <taxon>Sulfitobacter</taxon>
    </lineage>
</organism>
<keyword evidence="4" id="KW-1185">Reference proteome</keyword>
<dbReference type="STRING" id="74348.SAMN04488523_1062"/>
<dbReference type="Proteomes" id="UP000198977">
    <property type="component" value="Unassembled WGS sequence"/>
</dbReference>
<accession>A0A1I1YZ80</accession>
<feature type="compositionally biased region" description="Basic and acidic residues" evidence="1">
    <location>
        <begin position="118"/>
        <end position="135"/>
    </location>
</feature>
<proteinExistence type="predicted"/>
<dbReference type="RefSeq" id="WP_093923584.1">
    <property type="nucleotide sequence ID" value="NZ_FOMW01000006.1"/>
</dbReference>
<feature type="region of interest" description="Disordered" evidence="1">
    <location>
        <begin position="115"/>
        <end position="148"/>
    </location>
</feature>
<dbReference type="Pfam" id="PF19631">
    <property type="entry name" value="Trypco2"/>
    <property type="match status" value="1"/>
</dbReference>
<dbReference type="EMBL" id="FOMW01000006">
    <property type="protein sequence ID" value="SFE24779.1"/>
    <property type="molecule type" value="Genomic_DNA"/>
</dbReference>
<dbReference type="AlphaFoldDB" id="A0A1I1YZ80"/>
<dbReference type="OrthoDB" id="7865574at2"/>
<evidence type="ECO:0000313" key="3">
    <source>
        <dbReference type="EMBL" id="SFE24779.1"/>
    </source>
</evidence>
<gene>
    <name evidence="3" type="ORF">SAMN04488523_1062</name>
</gene>
<feature type="domain" description="Trypsin-co-occurring" evidence="2">
    <location>
        <begin position="2"/>
        <end position="105"/>
    </location>
</feature>
<protein>
    <recommendedName>
        <fullName evidence="2">Trypsin-co-occurring domain-containing protein</fullName>
    </recommendedName>
</protein>